<dbReference type="GO" id="GO:0005737">
    <property type="term" value="C:cytoplasm"/>
    <property type="evidence" value="ECO:0007669"/>
    <property type="project" value="UniProtKB-SubCell"/>
</dbReference>
<dbReference type="SUPFAM" id="SSF52467">
    <property type="entry name" value="DHS-like NAD/FAD-binding domain"/>
    <property type="match status" value="1"/>
</dbReference>
<dbReference type="InterPro" id="IPR027546">
    <property type="entry name" value="Sirtuin_class_III"/>
</dbReference>
<dbReference type="GO" id="GO:0017136">
    <property type="term" value="F:histone deacetylase activity, NAD-dependent"/>
    <property type="evidence" value="ECO:0007669"/>
    <property type="project" value="TreeGrafter"/>
</dbReference>
<dbReference type="GO" id="GO:0036054">
    <property type="term" value="F:protein-malonyllysine demalonylase activity"/>
    <property type="evidence" value="ECO:0007669"/>
    <property type="project" value="InterPro"/>
</dbReference>
<dbReference type="PANTHER" id="PTHR11085:SF4">
    <property type="entry name" value="NAD-DEPENDENT PROTEIN DEACYLASE"/>
    <property type="match status" value="1"/>
</dbReference>
<dbReference type="HOGENOM" id="CLU_023643_3_1_0"/>
<keyword evidence="3 4" id="KW-0479">Metal-binding</keyword>
<dbReference type="CDD" id="cd01412">
    <property type="entry name" value="SIRT5_Af1_CobB"/>
    <property type="match status" value="1"/>
</dbReference>
<keyword evidence="1" id="KW-0808">Transferase</keyword>
<dbReference type="Proteomes" id="UP000007030">
    <property type="component" value="Chromosome"/>
</dbReference>
<feature type="binding site" evidence="3 4">
    <location>
        <position position="128"/>
    </location>
    <ligand>
        <name>Zn(2+)</name>
        <dbReference type="ChEBI" id="CHEBI:29105"/>
    </ligand>
</feature>
<dbReference type="KEGG" id="mhd:Marky_0485"/>
<evidence type="ECO:0000256" key="2">
    <source>
        <dbReference type="ARBA" id="ARBA00023027"/>
    </source>
</evidence>
<feature type="binding site" evidence="3 4">
    <location>
        <position position="149"/>
    </location>
    <ligand>
        <name>Zn(2+)</name>
        <dbReference type="ChEBI" id="CHEBI:29105"/>
    </ligand>
</feature>
<dbReference type="Gene3D" id="3.40.50.1220">
    <property type="entry name" value="TPP-binding domain"/>
    <property type="match status" value="1"/>
</dbReference>
<dbReference type="HAMAP" id="MF_01121">
    <property type="entry name" value="Sirtuin_ClassIII"/>
    <property type="match status" value="1"/>
</dbReference>
<comment type="cofactor">
    <cofactor evidence="3">
        <name>Zn(2+)</name>
        <dbReference type="ChEBI" id="CHEBI:29105"/>
    </cofactor>
    <text evidence="3">Binds 1 zinc ion per subunit.</text>
</comment>
<comment type="catalytic activity">
    <reaction evidence="3">
        <text>N(6)-acetyl-L-lysyl-[protein] + NAD(+) + H2O = 2''-O-acetyl-ADP-D-ribose + nicotinamide + L-lysyl-[protein]</text>
        <dbReference type="Rhea" id="RHEA:43636"/>
        <dbReference type="Rhea" id="RHEA-COMP:9752"/>
        <dbReference type="Rhea" id="RHEA-COMP:10731"/>
        <dbReference type="ChEBI" id="CHEBI:15377"/>
        <dbReference type="ChEBI" id="CHEBI:17154"/>
        <dbReference type="ChEBI" id="CHEBI:29969"/>
        <dbReference type="ChEBI" id="CHEBI:57540"/>
        <dbReference type="ChEBI" id="CHEBI:61930"/>
        <dbReference type="ChEBI" id="CHEBI:83767"/>
        <dbReference type="EC" id="2.3.1.286"/>
    </reaction>
</comment>
<evidence type="ECO:0000313" key="7">
    <source>
        <dbReference type="Proteomes" id="UP000007030"/>
    </source>
</evidence>
<feature type="binding site" evidence="3">
    <location>
        <position position="230"/>
    </location>
    <ligand>
        <name>NAD(+)</name>
        <dbReference type="ChEBI" id="CHEBI:57540"/>
    </ligand>
</feature>
<feature type="binding site" evidence="3 4">
    <location>
        <position position="146"/>
    </location>
    <ligand>
        <name>Zn(2+)</name>
        <dbReference type="ChEBI" id="CHEBI:29105"/>
    </ligand>
</feature>
<feature type="domain" description="Deacetylase sirtuin-type" evidence="5">
    <location>
        <begin position="1"/>
        <end position="251"/>
    </location>
</feature>
<dbReference type="InterPro" id="IPR003000">
    <property type="entry name" value="Sirtuin"/>
</dbReference>
<feature type="binding site" evidence="3">
    <location>
        <begin position="212"/>
        <end position="214"/>
    </location>
    <ligand>
        <name>NAD(+)</name>
        <dbReference type="ChEBI" id="CHEBI:57540"/>
    </ligand>
</feature>
<feature type="binding site" evidence="3">
    <location>
        <position position="67"/>
    </location>
    <ligand>
        <name>substrate</name>
    </ligand>
</feature>
<dbReference type="InterPro" id="IPR026590">
    <property type="entry name" value="Ssirtuin_cat_dom"/>
</dbReference>
<comment type="domain">
    <text evidence="3">2 residues (Tyr-64 and Arg-67) present in a large hydrophobic pocket are probably involved in substrate specificity. They are important for desuccinylation activity, but dispensable for deacetylation activity.</text>
</comment>
<dbReference type="STRING" id="869210.Marky_0485"/>
<dbReference type="NCBIfam" id="NF001753">
    <property type="entry name" value="PRK00481.1-3"/>
    <property type="match status" value="1"/>
</dbReference>
<keyword evidence="3 4" id="KW-0862">Zinc</keyword>
<comment type="similarity">
    <text evidence="3">Belongs to the sirtuin family. Class III subfamily.</text>
</comment>
<dbReference type="GO" id="GO:0036055">
    <property type="term" value="F:protein-succinyllysine desuccinylase activity"/>
    <property type="evidence" value="ECO:0007669"/>
    <property type="project" value="UniProtKB-UniRule"/>
</dbReference>
<keyword evidence="2 3" id="KW-0520">NAD</keyword>
<sequence>MLKEAQTRLREATRVAVLTGAGISAPSGIPTFRDPGGLWKEFRIEDYATPEAYARDPERVWAWYAWRYRKIQAARPNRAHELLARLEAEKGEGFVLVTQNIDGLHQRAGSRRVIELHGNIARARCEWCDARVPLPPPEAFTPPPTCPRCTSRMRPDVVWFGEFLPEKALAAAERAFAEAEVALVIGTSAAVEPAASLGRYARWSGAYLIEINPEPTPLTPLAHCALRMGAVEGLEALLAPPAEDQPEGDLPKP</sequence>
<feature type="binding site" evidence="3">
    <location>
        <begin position="99"/>
        <end position="102"/>
    </location>
    <ligand>
        <name>NAD(+)</name>
        <dbReference type="ChEBI" id="CHEBI:57540"/>
    </ligand>
</feature>
<comment type="catalytic activity">
    <reaction evidence="3">
        <text>N(6)-succinyl-L-lysyl-[protein] + NAD(+) + H2O = 2''-O-succinyl-ADP-D-ribose + nicotinamide + L-lysyl-[protein]</text>
        <dbReference type="Rhea" id="RHEA:47668"/>
        <dbReference type="Rhea" id="RHEA-COMP:9752"/>
        <dbReference type="Rhea" id="RHEA-COMP:11877"/>
        <dbReference type="ChEBI" id="CHEBI:15377"/>
        <dbReference type="ChEBI" id="CHEBI:17154"/>
        <dbReference type="ChEBI" id="CHEBI:29969"/>
        <dbReference type="ChEBI" id="CHEBI:57540"/>
        <dbReference type="ChEBI" id="CHEBI:87830"/>
        <dbReference type="ChEBI" id="CHEBI:87832"/>
    </reaction>
</comment>
<reference evidence="6 7" key="1">
    <citation type="journal article" date="2012" name="Stand. Genomic Sci.">
        <title>Complete genome sequence of the aerobic, heterotroph Marinithermus hydrothermalis type strain (T1(T)) from a deep-sea hydrothermal vent chimney.</title>
        <authorList>
            <person name="Copeland A."/>
            <person name="Gu W."/>
            <person name="Yasawong M."/>
            <person name="Lapidus A."/>
            <person name="Lucas S."/>
            <person name="Deshpande S."/>
            <person name="Pagani I."/>
            <person name="Tapia R."/>
            <person name="Cheng J.F."/>
            <person name="Goodwin L.A."/>
            <person name="Pitluck S."/>
            <person name="Liolios K."/>
            <person name="Ivanova N."/>
            <person name="Mavromatis K."/>
            <person name="Mikhailova N."/>
            <person name="Pati A."/>
            <person name="Chen A."/>
            <person name="Palaniappan K."/>
            <person name="Land M."/>
            <person name="Pan C."/>
            <person name="Brambilla E.M."/>
            <person name="Rohde M."/>
            <person name="Tindall B.J."/>
            <person name="Sikorski J."/>
            <person name="Goker M."/>
            <person name="Detter J.C."/>
            <person name="Bristow J."/>
            <person name="Eisen J.A."/>
            <person name="Markowitz V."/>
            <person name="Hugenholtz P."/>
            <person name="Kyrpides N.C."/>
            <person name="Klenk H.P."/>
            <person name="Woyke T."/>
        </authorList>
    </citation>
    <scope>NUCLEOTIDE SEQUENCE [LARGE SCALE GENOMIC DNA]</scope>
    <source>
        <strain evidence="7">DSM 14884 / JCM 11576 / T1</strain>
    </source>
</reference>
<dbReference type="PANTHER" id="PTHR11085">
    <property type="entry name" value="NAD-DEPENDENT PROTEIN DEACYLASE SIRTUIN-5, MITOCHONDRIAL-RELATED"/>
    <property type="match status" value="1"/>
</dbReference>
<proteinExistence type="inferred from homology"/>
<evidence type="ECO:0000259" key="5">
    <source>
        <dbReference type="PROSITE" id="PS50305"/>
    </source>
</evidence>
<comment type="function">
    <text evidence="3">NAD-dependent lysine deacetylase and desuccinylase that specifically removes acetyl and succinyl groups on target proteins. Modulates the activities of several proteins which are inactive in their acylated form.</text>
</comment>
<dbReference type="Pfam" id="PF02146">
    <property type="entry name" value="SIR2"/>
    <property type="match status" value="1"/>
</dbReference>
<dbReference type="Gene3D" id="3.30.1600.10">
    <property type="entry name" value="SIR2/SIRT2 'Small Domain"/>
    <property type="match status" value="1"/>
</dbReference>
<organism evidence="6 7">
    <name type="scientific">Marinithermus hydrothermalis (strain DSM 14884 / JCM 11576 / T1)</name>
    <dbReference type="NCBI Taxonomy" id="869210"/>
    <lineage>
        <taxon>Bacteria</taxon>
        <taxon>Thermotogati</taxon>
        <taxon>Deinococcota</taxon>
        <taxon>Deinococci</taxon>
        <taxon>Thermales</taxon>
        <taxon>Thermaceae</taxon>
        <taxon>Marinithermus</taxon>
    </lineage>
</organism>
<keyword evidence="3" id="KW-0963">Cytoplasm</keyword>
<dbReference type="InterPro" id="IPR026591">
    <property type="entry name" value="Sirtuin_cat_small_dom_sf"/>
</dbReference>
<dbReference type="OrthoDB" id="9800582at2"/>
<dbReference type="AlphaFoldDB" id="F2NLY0"/>
<dbReference type="EC" id="2.3.1.286" evidence="3"/>
<keyword evidence="7" id="KW-1185">Reference proteome</keyword>
<dbReference type="RefSeq" id="WP_013703290.1">
    <property type="nucleotide sequence ID" value="NC_015387.1"/>
</dbReference>
<evidence type="ECO:0000256" key="3">
    <source>
        <dbReference type="HAMAP-Rule" id="MF_01121"/>
    </source>
</evidence>
<feature type="binding site" evidence="3 4">
    <location>
        <position position="125"/>
    </location>
    <ligand>
        <name>Zn(2+)</name>
        <dbReference type="ChEBI" id="CHEBI:29105"/>
    </ligand>
</feature>
<protein>
    <recommendedName>
        <fullName evidence="3">NAD-dependent protein deacylase</fullName>
        <ecNumber evidence="3">2.3.1.286</ecNumber>
    </recommendedName>
    <alternativeName>
        <fullName evidence="3">Regulatory protein SIR2 homolog</fullName>
    </alternativeName>
</protein>
<dbReference type="GO" id="GO:0008270">
    <property type="term" value="F:zinc ion binding"/>
    <property type="evidence" value="ECO:0007669"/>
    <property type="project" value="UniProtKB-UniRule"/>
</dbReference>
<dbReference type="GO" id="GO:0070403">
    <property type="term" value="F:NAD+ binding"/>
    <property type="evidence" value="ECO:0007669"/>
    <property type="project" value="UniProtKB-UniRule"/>
</dbReference>
<dbReference type="PROSITE" id="PS50305">
    <property type="entry name" value="SIRTUIN"/>
    <property type="match status" value="1"/>
</dbReference>
<feature type="binding site" evidence="3">
    <location>
        <begin position="20"/>
        <end position="39"/>
    </location>
    <ligand>
        <name>NAD(+)</name>
        <dbReference type="ChEBI" id="CHEBI:57540"/>
    </ligand>
</feature>
<dbReference type="InterPro" id="IPR050134">
    <property type="entry name" value="NAD-dep_sirtuin_deacylases"/>
</dbReference>
<name>F2NLY0_MARHT</name>
<feature type="active site" description="Proton acceptor" evidence="3 4">
    <location>
        <position position="117"/>
    </location>
</feature>
<evidence type="ECO:0000256" key="4">
    <source>
        <dbReference type="PROSITE-ProRule" id="PRU00236"/>
    </source>
</evidence>
<feature type="binding site" evidence="3">
    <location>
        <position position="64"/>
    </location>
    <ligand>
        <name>substrate</name>
    </ligand>
</feature>
<dbReference type="InterPro" id="IPR029035">
    <property type="entry name" value="DHS-like_NAD/FAD-binding_dom"/>
</dbReference>
<dbReference type="eggNOG" id="COG0846">
    <property type="taxonomic scope" value="Bacteria"/>
</dbReference>
<feature type="binding site" evidence="3">
    <location>
        <begin position="186"/>
        <end position="188"/>
    </location>
    <ligand>
        <name>NAD(+)</name>
        <dbReference type="ChEBI" id="CHEBI:57540"/>
    </ligand>
</feature>
<comment type="subcellular location">
    <subcellularLocation>
        <location evidence="3">Cytoplasm</location>
    </subcellularLocation>
</comment>
<accession>F2NLY0</accession>
<evidence type="ECO:0000313" key="6">
    <source>
        <dbReference type="EMBL" id="AEB11237.1"/>
    </source>
</evidence>
<gene>
    <name evidence="3" type="primary">cobB</name>
    <name evidence="6" type="ordered locus">Marky_0485</name>
</gene>
<dbReference type="EMBL" id="CP002630">
    <property type="protein sequence ID" value="AEB11237.1"/>
    <property type="molecule type" value="Genomic_DNA"/>
</dbReference>
<evidence type="ECO:0000256" key="1">
    <source>
        <dbReference type="ARBA" id="ARBA00022679"/>
    </source>
</evidence>